<dbReference type="RefSeq" id="XP_008024038.1">
    <property type="nucleotide sequence ID" value="XM_008025847.1"/>
</dbReference>
<organism evidence="1 2">
    <name type="scientific">Exserohilum turcicum (strain 28A)</name>
    <name type="common">Northern leaf blight fungus</name>
    <name type="synonym">Setosphaeria turcica</name>
    <dbReference type="NCBI Taxonomy" id="671987"/>
    <lineage>
        <taxon>Eukaryota</taxon>
        <taxon>Fungi</taxon>
        <taxon>Dikarya</taxon>
        <taxon>Ascomycota</taxon>
        <taxon>Pezizomycotina</taxon>
        <taxon>Dothideomycetes</taxon>
        <taxon>Pleosporomycetidae</taxon>
        <taxon>Pleosporales</taxon>
        <taxon>Pleosporineae</taxon>
        <taxon>Pleosporaceae</taxon>
        <taxon>Exserohilum</taxon>
    </lineage>
</organism>
<protein>
    <submittedName>
        <fullName evidence="1">Uncharacterized protein</fullName>
    </submittedName>
</protein>
<dbReference type="GeneID" id="19403134"/>
<accession>R0IT86</accession>
<gene>
    <name evidence="1" type="ORF">SETTUDRAFT_27503</name>
</gene>
<evidence type="ECO:0000313" key="2">
    <source>
        <dbReference type="Proteomes" id="UP000016935"/>
    </source>
</evidence>
<dbReference type="Proteomes" id="UP000016935">
    <property type="component" value="Unassembled WGS sequence"/>
</dbReference>
<name>R0IT86_EXST2</name>
<keyword evidence="2" id="KW-1185">Reference proteome</keyword>
<dbReference type="AlphaFoldDB" id="R0IT86"/>
<dbReference type="HOGENOM" id="CLU_1826495_0_0_1"/>
<evidence type="ECO:0000313" key="1">
    <source>
        <dbReference type="EMBL" id="EOA88035.1"/>
    </source>
</evidence>
<sequence>MRLRDHGSLGPSMCRIAPYEARIMPVSGHKELDADGGTTMSISVICGTDMESARSTAMIYLLYPAAGQQQNYVDVKIVSCMSKEIPSHVSVDHDTSAPPAEPETCGAIVWRPSFLHLFMQLLIEYLVRPWYIAREILILLE</sequence>
<reference evidence="1 2" key="2">
    <citation type="journal article" date="2013" name="PLoS Genet.">
        <title>Comparative genome structure, secondary metabolite, and effector coding capacity across Cochliobolus pathogens.</title>
        <authorList>
            <person name="Condon B.J."/>
            <person name="Leng Y."/>
            <person name="Wu D."/>
            <person name="Bushley K.E."/>
            <person name="Ohm R.A."/>
            <person name="Otillar R."/>
            <person name="Martin J."/>
            <person name="Schackwitz W."/>
            <person name="Grimwood J."/>
            <person name="MohdZainudin N."/>
            <person name="Xue C."/>
            <person name="Wang R."/>
            <person name="Manning V.A."/>
            <person name="Dhillon B."/>
            <person name="Tu Z.J."/>
            <person name="Steffenson B.J."/>
            <person name="Salamov A."/>
            <person name="Sun H."/>
            <person name="Lowry S."/>
            <person name="LaButti K."/>
            <person name="Han J."/>
            <person name="Copeland A."/>
            <person name="Lindquist E."/>
            <person name="Barry K."/>
            <person name="Schmutz J."/>
            <person name="Baker S.E."/>
            <person name="Ciuffetti L.M."/>
            <person name="Grigoriev I.V."/>
            <person name="Zhong S."/>
            <person name="Turgeon B.G."/>
        </authorList>
    </citation>
    <scope>NUCLEOTIDE SEQUENCE [LARGE SCALE GENOMIC DNA]</scope>
    <source>
        <strain evidence="2">28A</strain>
    </source>
</reference>
<dbReference type="EMBL" id="KB908548">
    <property type="protein sequence ID" value="EOA88035.1"/>
    <property type="molecule type" value="Genomic_DNA"/>
</dbReference>
<reference evidence="1 2" key="1">
    <citation type="journal article" date="2012" name="PLoS Pathog.">
        <title>Diverse lifestyles and strategies of plant pathogenesis encoded in the genomes of eighteen Dothideomycetes fungi.</title>
        <authorList>
            <person name="Ohm R.A."/>
            <person name="Feau N."/>
            <person name="Henrissat B."/>
            <person name="Schoch C.L."/>
            <person name="Horwitz B.A."/>
            <person name="Barry K.W."/>
            <person name="Condon B.J."/>
            <person name="Copeland A.C."/>
            <person name="Dhillon B."/>
            <person name="Glaser F."/>
            <person name="Hesse C.N."/>
            <person name="Kosti I."/>
            <person name="LaButti K."/>
            <person name="Lindquist E.A."/>
            <person name="Lucas S."/>
            <person name="Salamov A.A."/>
            <person name="Bradshaw R.E."/>
            <person name="Ciuffetti L."/>
            <person name="Hamelin R.C."/>
            <person name="Kema G.H.J."/>
            <person name="Lawrence C."/>
            <person name="Scott J.A."/>
            <person name="Spatafora J.W."/>
            <person name="Turgeon B.G."/>
            <person name="de Wit P.J.G.M."/>
            <person name="Zhong S."/>
            <person name="Goodwin S.B."/>
            <person name="Grigoriev I.V."/>
        </authorList>
    </citation>
    <scope>NUCLEOTIDE SEQUENCE [LARGE SCALE GENOMIC DNA]</scope>
    <source>
        <strain evidence="2">28A</strain>
    </source>
</reference>
<proteinExistence type="predicted"/>